<dbReference type="CDD" id="cd06577">
    <property type="entry name" value="PASTA_pknB"/>
    <property type="match status" value="1"/>
</dbReference>
<dbReference type="AlphaFoldDB" id="A0A5N0UV13"/>
<proteinExistence type="predicted"/>
<evidence type="ECO:0000256" key="2">
    <source>
        <dbReference type="SAM" id="Phobius"/>
    </source>
</evidence>
<evidence type="ECO:0000259" key="3">
    <source>
        <dbReference type="PROSITE" id="PS51178"/>
    </source>
</evidence>
<dbReference type="Pfam" id="PF03793">
    <property type="entry name" value="PASTA"/>
    <property type="match status" value="1"/>
</dbReference>
<comment type="caution">
    <text evidence="4">The sequence shown here is derived from an EMBL/GenBank/DDBJ whole genome shotgun (WGS) entry which is preliminary data.</text>
</comment>
<dbReference type="RefSeq" id="WP_144759124.1">
    <property type="nucleotide sequence ID" value="NZ_VMNW02000057.1"/>
</dbReference>
<keyword evidence="2" id="KW-0812">Transmembrane</keyword>
<dbReference type="InterPro" id="IPR005543">
    <property type="entry name" value="PASTA_dom"/>
</dbReference>
<evidence type="ECO:0000256" key="1">
    <source>
        <dbReference type="SAM" id="MobiDB-lite"/>
    </source>
</evidence>
<evidence type="ECO:0000313" key="4">
    <source>
        <dbReference type="EMBL" id="KAA9155416.1"/>
    </source>
</evidence>
<dbReference type="EMBL" id="VMNW02000057">
    <property type="protein sequence ID" value="KAA9155416.1"/>
    <property type="molecule type" value="Genomic_DNA"/>
</dbReference>
<dbReference type="Gene3D" id="3.30.10.20">
    <property type="match status" value="1"/>
</dbReference>
<feature type="region of interest" description="Disordered" evidence="1">
    <location>
        <begin position="128"/>
        <end position="169"/>
    </location>
</feature>
<feature type="transmembrane region" description="Helical" evidence="2">
    <location>
        <begin position="41"/>
        <end position="63"/>
    </location>
</feature>
<dbReference type="PROSITE" id="PS51178">
    <property type="entry name" value="PASTA"/>
    <property type="match status" value="1"/>
</dbReference>
<dbReference type="SUPFAM" id="SSF54184">
    <property type="entry name" value="Penicillin-binding protein 2x (pbp-2x), c-terminal domain"/>
    <property type="match status" value="1"/>
</dbReference>
<feature type="transmembrane region" description="Helical" evidence="2">
    <location>
        <begin position="69"/>
        <end position="89"/>
    </location>
</feature>
<dbReference type="OrthoDB" id="4954784at2"/>
<feature type="transmembrane region" description="Helical" evidence="2">
    <location>
        <begin position="6"/>
        <end position="29"/>
    </location>
</feature>
<organism evidence="4 5">
    <name type="scientific">Amycolatopsis acidicola</name>
    <dbReference type="NCBI Taxonomy" id="2596893"/>
    <lineage>
        <taxon>Bacteria</taxon>
        <taxon>Bacillati</taxon>
        <taxon>Actinomycetota</taxon>
        <taxon>Actinomycetes</taxon>
        <taxon>Pseudonocardiales</taxon>
        <taxon>Pseudonocardiaceae</taxon>
        <taxon>Amycolatopsis</taxon>
    </lineage>
</organism>
<reference evidence="4" key="1">
    <citation type="submission" date="2019-09" db="EMBL/GenBank/DDBJ databases">
        <authorList>
            <person name="Teo W.F.A."/>
            <person name="Duangmal K."/>
        </authorList>
    </citation>
    <scope>NUCLEOTIDE SEQUENCE [LARGE SCALE GENOMIC DNA]</scope>
    <source>
        <strain evidence="4">K81G1</strain>
    </source>
</reference>
<name>A0A5N0UV13_9PSEU</name>
<evidence type="ECO:0000313" key="5">
    <source>
        <dbReference type="Proteomes" id="UP000319769"/>
    </source>
</evidence>
<dbReference type="Proteomes" id="UP000319769">
    <property type="component" value="Unassembled WGS sequence"/>
</dbReference>
<gene>
    <name evidence="4" type="ORF">FPZ12_029970</name>
</gene>
<keyword evidence="5" id="KW-1185">Reference proteome</keyword>
<keyword evidence="2" id="KW-1133">Transmembrane helix</keyword>
<feature type="domain" description="PASTA" evidence="3">
    <location>
        <begin position="107"/>
        <end position="169"/>
    </location>
</feature>
<protein>
    <submittedName>
        <fullName evidence="4">PASTA domain-containing protein</fullName>
    </submittedName>
</protein>
<dbReference type="SMART" id="SM00740">
    <property type="entry name" value="PASTA"/>
    <property type="match status" value="1"/>
</dbReference>
<sequence length="169" mass="17178">MTLSWGQTLLVVLIVAAAVLGAGLIVILARATGPGADGGSVVRSWIAISLVLGLVMFTAFTFAVNDTSLRSALIGGLTASVGSAIAYYFSAKSSDQARQDLLNATIGTEAVPDLTGLDESQAATALGKTSLKLEVDPATPPDGRRVAQQNPPPGTQSPKGTSVVVRFGP</sequence>
<keyword evidence="2" id="KW-0472">Membrane</keyword>
<accession>A0A5N0UV13</accession>